<evidence type="ECO:0000313" key="5">
    <source>
        <dbReference type="Proteomes" id="UP000194948"/>
    </source>
</evidence>
<dbReference type="RefSeq" id="WP_086315454.1">
    <property type="nucleotide sequence ID" value="NZ_CP147244.1"/>
</dbReference>
<evidence type="ECO:0000313" key="4">
    <source>
        <dbReference type="EMBL" id="WYK01802.1"/>
    </source>
</evidence>
<dbReference type="InterPro" id="IPR009459">
    <property type="entry name" value="MucBP_dom"/>
</dbReference>
<keyword evidence="2" id="KW-0472">Membrane</keyword>
<feature type="transmembrane region" description="Helical" evidence="2">
    <location>
        <begin position="12"/>
        <end position="34"/>
    </location>
</feature>
<protein>
    <recommendedName>
        <fullName evidence="3">MucBP domain-containing protein</fullName>
    </recommendedName>
</protein>
<dbReference type="Proteomes" id="UP000194948">
    <property type="component" value="Chromosome"/>
</dbReference>
<evidence type="ECO:0000256" key="2">
    <source>
        <dbReference type="SAM" id="Phobius"/>
    </source>
</evidence>
<proteinExistence type="predicted"/>
<sequence>MDNKKKNPSKAKLLWMLIGLTIVGIFCVTALFTITNPILAKPETSVKKVTKQTTDKESAASVAKSATVKAQKNYTAKALDPVENEAGLKATPKVLTLKQNEAFPNLNTEAGLAKLFSERVIPHPEYGAVYEYVNADGTPATPSSEQAGFQTIYVEITENYELTSIRVPVPVTVTDLGTSFLLDNQIALQTDNVNGKIILYPNETANKTEEQLQQLVKTKSNVRSWQVEDGASVPVNVIQTTIVTTSVGTYKAEFEITVGTGEAEQKASVQKDVVIFGADPQAFVSVAQNATLILGTSPSNLFTKFQTVNNATASNAVYQFVNENGEALEKFDTSTVGFHWAYVKMTEKTNENVTTIIKVPINVTSADTTALLTNKVMVKSDAKVILYPDETKGKSKEELIALIQSRAHLSAWNMSTGAAVPVSFTETTTLNDSIGSYTGTIKVELDGVSATTTRNVTVFGANPQTFVSIAQNATLSLSTNPTNLFTKFQTVNSTTATNALYQFVGENGEAIDKFDTSTVGFHWAYIKMTEKTDATVSTIIKVPINVTSADTTALLTNKVMVKADAKVLFYPNETKGKSKEELIALIQSRAHLSAWNMNTGATVPVSFTDTTAVNNSIGSYTGTIKVELDGTSATTTRNVTIFGADVKSPYYFKVDQGKDMAMGTNAANIFSKYQSLNDSAAASSTYEWVKNPAGDPTEPVNKFDTSKTGFHWGYIKMTDKKDTSVSTVIPVPITVTLDNQTVIVDAKAGMSFNHLPFLNASEIKGKTVPQIIQLLTKKLAPKAWDLTTGQDLDARITKSMIVNSSRGSKEVTITITLGEQLLTYTFKVLVLPDQVFGNSTIEGWNNIPLNSTDGVITNPLNGSKMGFPERGISVTSQKNEVGFIIKDSAGKGYIYSGGEGRVSDIPGLNTSPIYGTGWARGSGLGYNGVDSKMTSKYFLRKGNELKQILIDEPNQILYVYNLTLNRNLNFTVQLDMYNLSNTTKNFSMLESVDTDYYTDSVPIYALGNSSGFYIQPSSGKRFTIRLKDSRGNWLSDYTKYIAGSYSGTGVSGGTNYFGNDFMGAGSESKNYSAGQVIASSVDSAYQLGAPWKDISPDGALNTGYEIFAGDELPYMQIKANPEVFNIYPDYVDDFNTSYKLSKIPTASDHGTVYVTYPTGVEVTMPFAANSQKEFDSPLTIPRTGLPEQLNEEPGTIKNYDTSLLAINESEGPYNGLPSQDYAVKINVYNLGAKPIPQIIKKGTAFNKKASEVIQDAVILPGHTASYAYEGDMPDTSVTGLTSVMVRMTDADQPDKTTLIKVPIQVIDETPPSRGLYIAANNFNSRPESFQNLTESEVNKLILKKSEAIAWDVATGSSKDITLSVESTTLPLNPEQGSYKATLKAVRGTEVTKKTITIDIQSNQKVNVEFVDETGDSLHDKITFDKIIGTTIDLTEETEVQQALESILAKNYQLVKKPDNETKIPVTSEESTVQYQFKGMLFVQSSPTFLNFGRKTLGIPFIKVEKAKYDKPLIVWDNRKNGGAWDLTATLKKPLTSQEDPSKVLPSAIRYKISDAETVVLSENETQSIAERTHETKGQYNVSSEWDKNQSGLLLEVPSGEVLQAGGYRATILWQVEQTP</sequence>
<dbReference type="Pfam" id="PF06458">
    <property type="entry name" value="MucBP"/>
    <property type="match status" value="1"/>
</dbReference>
<organism evidence="4 5">
    <name type="scientific">Candidatus Enterococcus palustris</name>
    <dbReference type="NCBI Taxonomy" id="1834189"/>
    <lineage>
        <taxon>Bacteria</taxon>
        <taxon>Bacillati</taxon>
        <taxon>Bacillota</taxon>
        <taxon>Bacilli</taxon>
        <taxon>Lactobacillales</taxon>
        <taxon>Enterococcaceae</taxon>
        <taxon>Enterococcus</taxon>
    </lineage>
</organism>
<keyword evidence="5" id="KW-1185">Reference proteome</keyword>
<keyword evidence="2" id="KW-0812">Transmembrane</keyword>
<keyword evidence="1" id="KW-0677">Repeat</keyword>
<reference evidence="5" key="1">
    <citation type="submission" date="2017-05" db="EMBL/GenBank/DDBJ databases">
        <title>The Genome Sequence of EEnterococcus faecalis 9F2_4866.</title>
        <authorList>
            <consortium name="The Broad Institute Genomics Platform"/>
            <consortium name="The Broad Institute Genomic Center for Infectious Diseases"/>
            <person name="Earl A."/>
            <person name="Manson A."/>
            <person name="Schwartman J."/>
            <person name="Gilmore M."/>
            <person name="Abouelleil A."/>
            <person name="Cao P."/>
            <person name="Chapman S."/>
            <person name="Cusick C."/>
            <person name="Shea T."/>
            <person name="Young S."/>
            <person name="Neafsey D."/>
            <person name="Nusbaum C."/>
            <person name="Birren B."/>
        </authorList>
    </citation>
    <scope>NUCLEOTIDE SEQUENCE [LARGE SCALE GENOMIC DNA]</scope>
    <source>
        <strain evidence="5">7F3_DIV0205</strain>
    </source>
</reference>
<evidence type="ECO:0000256" key="1">
    <source>
        <dbReference type="ARBA" id="ARBA00022737"/>
    </source>
</evidence>
<name>A0AAQ3WAW9_9ENTE</name>
<accession>A0AAQ3WAW9</accession>
<gene>
    <name evidence="4" type="ORF">A5821_002939</name>
</gene>
<dbReference type="Gene3D" id="3.10.20.320">
    <property type="entry name" value="Putative peptidoglycan bound protein (lpxtg motif)"/>
    <property type="match status" value="1"/>
</dbReference>
<reference evidence="4 5" key="2">
    <citation type="submission" date="2024-03" db="EMBL/GenBank/DDBJ databases">
        <title>The Genome Sequence of Enterococcus sp. DIV0205d.</title>
        <authorList>
            <consortium name="The Broad Institute Genomics Platform"/>
            <consortium name="The Broad Institute Microbial Omics Core"/>
            <consortium name="The Broad Institute Genomic Center for Infectious Diseases"/>
            <person name="Earl A."/>
            <person name="Manson A."/>
            <person name="Gilmore M."/>
            <person name="Schwartman J."/>
            <person name="Shea T."/>
            <person name="Abouelleil A."/>
            <person name="Cao P."/>
            <person name="Chapman S."/>
            <person name="Cusick C."/>
            <person name="Young S."/>
            <person name="Neafsey D."/>
            <person name="Nusbaum C."/>
            <person name="Birren B."/>
        </authorList>
    </citation>
    <scope>NUCLEOTIDE SEQUENCE [LARGE SCALE GENOMIC DNA]</scope>
    <source>
        <strain evidence="4 5">7F3_DIV0205</strain>
    </source>
</reference>
<feature type="domain" description="MucBP" evidence="3">
    <location>
        <begin position="1404"/>
        <end position="1476"/>
    </location>
</feature>
<keyword evidence="2" id="KW-1133">Transmembrane helix</keyword>
<dbReference type="EMBL" id="CP147244">
    <property type="protein sequence ID" value="WYK01802.1"/>
    <property type="molecule type" value="Genomic_DNA"/>
</dbReference>
<evidence type="ECO:0000259" key="3">
    <source>
        <dbReference type="Pfam" id="PF06458"/>
    </source>
</evidence>